<protein>
    <submittedName>
        <fullName evidence="1">Uncharacterized protein</fullName>
    </submittedName>
</protein>
<keyword evidence="2" id="KW-1185">Reference proteome</keyword>
<dbReference type="Proteomes" id="UP000321408">
    <property type="component" value="Chromosome"/>
</dbReference>
<evidence type="ECO:0000313" key="1">
    <source>
        <dbReference type="EMBL" id="QEE18083.2"/>
    </source>
</evidence>
<dbReference type="KEGG" id="psyt:DSAG12_03921"/>
<dbReference type="AlphaFoldDB" id="A0A5B9DH65"/>
<evidence type="ECO:0000313" key="2">
    <source>
        <dbReference type="Proteomes" id="UP000321408"/>
    </source>
</evidence>
<name>A0A5B9DH65_9ARCH</name>
<reference evidence="1 2" key="2">
    <citation type="journal article" date="2024" name="Int. J. Syst. Evol. Microbiol.">
        <title>Promethearchaeum syntrophicum gen. nov., sp. nov., an anaerobic, obligately syntrophic archaeon, the first isolate of the lineage 'Asgard' archaea, and proposal of the new archaeal phylum Promethearchaeota phyl. nov. and kingdom Promethearchaeati regn. nov.</title>
        <authorList>
            <person name="Imachi H."/>
            <person name="Nobu M.K."/>
            <person name="Kato S."/>
            <person name="Takaki Y."/>
            <person name="Miyazaki M."/>
            <person name="Miyata M."/>
            <person name="Ogawara M."/>
            <person name="Saito Y."/>
            <person name="Sakai S."/>
            <person name="Tahara Y.O."/>
            <person name="Takano Y."/>
            <person name="Tasumi E."/>
            <person name="Uematsu K."/>
            <person name="Yoshimura T."/>
            <person name="Itoh T."/>
            <person name="Ohkuma M."/>
            <person name="Takai K."/>
        </authorList>
    </citation>
    <scope>NUCLEOTIDE SEQUENCE [LARGE SCALE GENOMIC DNA]</scope>
    <source>
        <strain evidence="1 2">MK-D1</strain>
    </source>
</reference>
<gene>
    <name evidence="1" type="ORF">DSAG12_03921</name>
</gene>
<proteinExistence type="predicted"/>
<accession>A0A5B9DH65</accession>
<sequence length="295" mass="34586">MKEKTKKSILQACLGFYWGFNIIALLIYEVFRKIFSRDKSAKDSYDESEYAKIFWYLISIPAISIVVLILFSRVGLYYLFPIFNIIYAIGIAITAGILIFSKESIYIFDKKGGETLSNYKDFGNVLLMDIIWQIISIFLNISIYNNNYAGLINHLFITIFLSWGFYLFKKSYSGEKETRKDRKTLSLLLEFSSKDPHEMEKNIHQVQKLGIEAIKAEDLNLAEEFIKNSTKKYQKSIEQFRKKYPQKSSQFKADFFKSKSLLDTISKLKIALKSKNQKEIKKFKSKMRHLMEQLI</sequence>
<organism evidence="1 2">
    <name type="scientific">Promethearchaeum syntrophicum</name>
    <dbReference type="NCBI Taxonomy" id="2594042"/>
    <lineage>
        <taxon>Archaea</taxon>
        <taxon>Promethearchaeati</taxon>
        <taxon>Promethearchaeota</taxon>
        <taxon>Promethearchaeia</taxon>
        <taxon>Promethearchaeales</taxon>
        <taxon>Promethearchaeaceae</taxon>
        <taxon>Promethearchaeum</taxon>
    </lineage>
</organism>
<dbReference type="EMBL" id="CP042905">
    <property type="protein sequence ID" value="QEE18083.2"/>
    <property type="molecule type" value="Genomic_DNA"/>
</dbReference>
<reference evidence="1 2" key="1">
    <citation type="journal article" date="2020" name="Nature">
        <title>Isolation of an archaeon at the prokaryote-eukaryote interface.</title>
        <authorList>
            <person name="Imachi H."/>
            <person name="Nobu M.K."/>
            <person name="Nakahara N."/>
            <person name="Morono Y."/>
            <person name="Ogawara M."/>
            <person name="Takaki Y."/>
            <person name="Takano Y."/>
            <person name="Uematsu K."/>
            <person name="Ikuta T."/>
            <person name="Ito M."/>
            <person name="Matsui Y."/>
            <person name="Miyazaki M."/>
            <person name="Murata K."/>
            <person name="Saito Y."/>
            <person name="Sakai S."/>
            <person name="Song C."/>
            <person name="Tasumi E."/>
            <person name="Yamanaka Y."/>
            <person name="Yamaguchi T."/>
            <person name="Kamagata Y."/>
            <person name="Tamaki H."/>
            <person name="Takai K."/>
        </authorList>
    </citation>
    <scope>NUCLEOTIDE SEQUENCE [LARGE SCALE GENOMIC DNA]</scope>
    <source>
        <strain evidence="1 2">MK-D1</strain>
    </source>
</reference>